<dbReference type="Gene3D" id="2.60.40.10">
    <property type="entry name" value="Immunoglobulins"/>
    <property type="match status" value="1"/>
</dbReference>
<dbReference type="GO" id="GO:0008270">
    <property type="term" value="F:zinc ion binding"/>
    <property type="evidence" value="ECO:0007669"/>
    <property type="project" value="UniProtKB-KW"/>
</dbReference>
<reference evidence="7" key="1">
    <citation type="submission" date="2023-10" db="EMBL/GenBank/DDBJ databases">
        <authorList>
            <person name="Noh H."/>
        </authorList>
    </citation>
    <scope>NUCLEOTIDE SEQUENCE</scope>
    <source>
        <strain evidence="7">DUCC4014</strain>
    </source>
</reference>
<evidence type="ECO:0000256" key="5">
    <source>
        <dbReference type="SAM" id="MobiDB-lite"/>
    </source>
</evidence>
<dbReference type="InterPro" id="IPR032350">
    <property type="entry name" value="Nbr1_FW"/>
</dbReference>
<feature type="region of interest" description="Disordered" evidence="5">
    <location>
        <begin position="250"/>
        <end position="287"/>
    </location>
</feature>
<evidence type="ECO:0000256" key="1">
    <source>
        <dbReference type="ARBA" id="ARBA00022723"/>
    </source>
</evidence>
<dbReference type="GO" id="GO:0016235">
    <property type="term" value="C:aggresome"/>
    <property type="evidence" value="ECO:0007669"/>
    <property type="project" value="TreeGrafter"/>
</dbReference>
<feature type="domain" description="ZZ-type" evidence="6">
    <location>
        <begin position="475"/>
        <end position="527"/>
    </location>
</feature>
<protein>
    <submittedName>
        <fullName evidence="7">ZZ-type zinc finger-containing protein</fullName>
    </submittedName>
</protein>
<organism evidence="7 8">
    <name type="scientific">Vanrija pseudolonga</name>
    <dbReference type="NCBI Taxonomy" id="143232"/>
    <lineage>
        <taxon>Eukaryota</taxon>
        <taxon>Fungi</taxon>
        <taxon>Dikarya</taxon>
        <taxon>Basidiomycota</taxon>
        <taxon>Agaricomycotina</taxon>
        <taxon>Tremellomycetes</taxon>
        <taxon>Trichosporonales</taxon>
        <taxon>Trichosporonaceae</taxon>
        <taxon>Vanrija</taxon>
    </lineage>
</organism>
<dbReference type="Pfam" id="PF16158">
    <property type="entry name" value="N_BRCA1_IG"/>
    <property type="match status" value="1"/>
</dbReference>
<dbReference type="CDD" id="cd02340">
    <property type="entry name" value="ZZ_NBR1_like"/>
    <property type="match status" value="3"/>
</dbReference>
<feature type="compositionally biased region" description="Pro residues" evidence="5">
    <location>
        <begin position="268"/>
        <end position="283"/>
    </location>
</feature>
<feature type="region of interest" description="Disordered" evidence="5">
    <location>
        <begin position="601"/>
        <end position="652"/>
    </location>
</feature>
<feature type="region of interest" description="Disordered" evidence="5">
    <location>
        <begin position="364"/>
        <end position="393"/>
    </location>
</feature>
<keyword evidence="2 4" id="KW-0863">Zinc-finger</keyword>
<dbReference type="AlphaFoldDB" id="A0AAF0YHY8"/>
<feature type="compositionally biased region" description="Basic and acidic residues" evidence="5">
    <location>
        <begin position="374"/>
        <end position="387"/>
    </location>
</feature>
<dbReference type="GeneID" id="87810638"/>
<dbReference type="GO" id="GO:0007032">
    <property type="term" value="P:endosome organization"/>
    <property type="evidence" value="ECO:0007669"/>
    <property type="project" value="TreeGrafter"/>
</dbReference>
<dbReference type="GO" id="GO:0070530">
    <property type="term" value="F:K63-linked polyubiquitin modification-dependent protein binding"/>
    <property type="evidence" value="ECO:0007669"/>
    <property type="project" value="TreeGrafter"/>
</dbReference>
<dbReference type="Gene3D" id="3.30.60.90">
    <property type="match status" value="3"/>
</dbReference>
<dbReference type="PROSITE" id="PS01357">
    <property type="entry name" value="ZF_ZZ_1"/>
    <property type="match status" value="2"/>
</dbReference>
<gene>
    <name evidence="7" type="primary">SPBP35G2.11c</name>
    <name evidence="7" type="ORF">LOC62_05G007465</name>
</gene>
<dbReference type="GO" id="GO:0035973">
    <property type="term" value="P:aggrephagy"/>
    <property type="evidence" value="ECO:0007669"/>
    <property type="project" value="TreeGrafter"/>
</dbReference>
<dbReference type="GO" id="GO:0044753">
    <property type="term" value="C:amphisome"/>
    <property type="evidence" value="ECO:0007669"/>
    <property type="project" value="TreeGrafter"/>
</dbReference>
<dbReference type="GO" id="GO:0000423">
    <property type="term" value="P:mitophagy"/>
    <property type="evidence" value="ECO:0007669"/>
    <property type="project" value="TreeGrafter"/>
</dbReference>
<keyword evidence="1" id="KW-0479">Metal-binding</keyword>
<dbReference type="InterPro" id="IPR000433">
    <property type="entry name" value="Znf_ZZ"/>
</dbReference>
<feature type="compositionally biased region" description="Basic residues" evidence="5">
    <location>
        <begin position="250"/>
        <end position="266"/>
    </location>
</feature>
<feature type="domain" description="ZZ-type" evidence="6">
    <location>
        <begin position="542"/>
        <end position="597"/>
    </location>
</feature>
<sequence length="1127" mass="123817">MVVIKATLRDETRRLSFDARGFPPYEEVQEKLRAIFDLPSTAHPFWVNVLFFPDDSKPSRIKFKQHVCDSAEYELAQQPFLRVNGFPNPMLVFTVLLSSDPRLSEIHDFHRAGSMQIESRELDGRIHALENDLCHHHQILISLEDKLENCRKEGDELGVSFWSDRVEEKRRTIPPLEEKLREARTNKRLIVEDLSDSRDGVTFRQWADNKELDDMRSLQETDQELAAWQIENSDVDTSAFPPLETVLRNSSRHHHHHGHRHHHRHTWAPPPGPPPGFPRPQRPPVGTAGLQSVREILHTAGETAPAREIGAILDRFLVHFQGQLVETLDGFAARIAPTPAAEATGAANAEDAPEARIPGAFVAVPSEAQPATSKAEDASPKDKEAKPAGKLGKGGFRHKHITCDGCLTGIRGMRYKCEQCPDYDLCGSCLPLLHTSDLHPATHTFRTMLHRGLEERIKFTTSGAESQRPSHRSTPHPATCDLCSQTIIGVRWKCLNCPDWDCCSTCAKSVDNTHPGHSFVKLHKPTDYVTSPSWDARYNVNHPFVICDGCNVTIRGPRFKCMHPDCPDYDLCEKCESAPVAVHPETHPMLKTKTPLHVKVQSTFDPVSERKDESVRYRVSNRDRKAPSAKRSSTRTEPTAATQGESSRAGSIRDVRNVTTDDWKQRGGEYAQALDALVQSMSNMNQPKVRVRGGYLVSRGPTPPKPSSIVDDEEIPKLQAPIAPTAAPERLATPKLVGAFPVSPPVMEQKVAAPVTVPTVPIAAVESLEPPYEVPAPPVVVARARVDRASSLPPYDALEPPTEAPISKGKGKAPVQFDALEPPVEPELTKVTEVTPAYESLEPPVTKREDPIAKIIASAAPKTETREERHDPIASVIAAAAVATPKAPASPGDVFAWVRHATIPAATTLPAGAEFTKTWTVRHFADGSDFDFDQLRLVLKTDGLLGNGSASNVKFASSAVVNGEDMNVSIDGLVVPDMPGKEVIELWRVEDANGVQYGQPLRVRINVEATNSGESSLQSSSFILPEAPTPVQHTGDSFYLPTPKDASRSPAPSAAELSERLSSVAPSTVDDDEVHSNFSFSDVDVDEVEHVEPVHTPATPATEAVEDDLADDYDFVDETASETEDGF</sequence>
<name>A0AAF0YHY8_9TREE</name>
<dbReference type="SUPFAM" id="SSF57850">
    <property type="entry name" value="RING/U-box"/>
    <property type="match status" value="3"/>
</dbReference>
<dbReference type="EMBL" id="CP086718">
    <property type="protein sequence ID" value="WOO83948.1"/>
    <property type="molecule type" value="Genomic_DNA"/>
</dbReference>
<keyword evidence="8" id="KW-1185">Reference proteome</keyword>
<accession>A0AAF0YHY8</accession>
<dbReference type="GO" id="GO:0005080">
    <property type="term" value="F:protein kinase C binding"/>
    <property type="evidence" value="ECO:0007669"/>
    <property type="project" value="TreeGrafter"/>
</dbReference>
<evidence type="ECO:0000256" key="4">
    <source>
        <dbReference type="PROSITE-ProRule" id="PRU00228"/>
    </source>
</evidence>
<dbReference type="InterPro" id="IPR052260">
    <property type="entry name" value="Autophagy_Rcpt_SigReg"/>
</dbReference>
<dbReference type="InterPro" id="IPR043145">
    <property type="entry name" value="Znf_ZZ_sf"/>
</dbReference>
<dbReference type="PROSITE" id="PS50135">
    <property type="entry name" value="ZF_ZZ_2"/>
    <property type="match status" value="3"/>
</dbReference>
<evidence type="ECO:0000313" key="7">
    <source>
        <dbReference type="EMBL" id="WOO83948.1"/>
    </source>
</evidence>
<evidence type="ECO:0000313" key="8">
    <source>
        <dbReference type="Proteomes" id="UP000827549"/>
    </source>
</evidence>
<feature type="compositionally biased region" description="Basic and acidic residues" evidence="5">
    <location>
        <begin position="607"/>
        <end position="626"/>
    </location>
</feature>
<feature type="compositionally biased region" description="Polar residues" evidence="5">
    <location>
        <begin position="635"/>
        <end position="649"/>
    </location>
</feature>
<dbReference type="CDD" id="cd14947">
    <property type="entry name" value="NBR1_like"/>
    <property type="match status" value="1"/>
</dbReference>
<evidence type="ECO:0000256" key="3">
    <source>
        <dbReference type="ARBA" id="ARBA00022833"/>
    </source>
</evidence>
<feature type="region of interest" description="Disordered" evidence="5">
    <location>
        <begin position="1033"/>
        <end position="1107"/>
    </location>
</feature>
<feature type="domain" description="ZZ-type" evidence="6">
    <location>
        <begin position="398"/>
        <end position="453"/>
    </location>
</feature>
<dbReference type="PANTHER" id="PTHR15090">
    <property type="entry name" value="SEQUESTOSOME 1-RELATED"/>
    <property type="match status" value="1"/>
</dbReference>
<keyword evidence="3" id="KW-0862">Zinc</keyword>
<evidence type="ECO:0000256" key="2">
    <source>
        <dbReference type="ARBA" id="ARBA00022771"/>
    </source>
</evidence>
<dbReference type="Pfam" id="PF00569">
    <property type="entry name" value="ZZ"/>
    <property type="match status" value="3"/>
</dbReference>
<proteinExistence type="predicted"/>
<dbReference type="SMART" id="SM00291">
    <property type="entry name" value="ZnF_ZZ"/>
    <property type="match status" value="3"/>
</dbReference>
<evidence type="ECO:0000259" key="6">
    <source>
        <dbReference type="PROSITE" id="PS50135"/>
    </source>
</evidence>
<dbReference type="Proteomes" id="UP000827549">
    <property type="component" value="Chromosome 5"/>
</dbReference>
<dbReference type="PANTHER" id="PTHR15090:SF0">
    <property type="entry name" value="SEQUESTOSOME-1"/>
    <property type="match status" value="1"/>
</dbReference>
<dbReference type="InterPro" id="IPR013783">
    <property type="entry name" value="Ig-like_fold"/>
</dbReference>
<dbReference type="RefSeq" id="XP_062629974.1">
    <property type="nucleotide sequence ID" value="XM_062773990.1"/>
</dbReference>